<evidence type="ECO:0000313" key="3">
    <source>
        <dbReference type="Proteomes" id="UP000199048"/>
    </source>
</evidence>
<dbReference type="SUPFAM" id="SSF52317">
    <property type="entry name" value="Class I glutamine amidotransferase-like"/>
    <property type="match status" value="1"/>
</dbReference>
<organism evidence="2 3">
    <name type="scientific">Methylobacterium pseudosasicola</name>
    <dbReference type="NCBI Taxonomy" id="582667"/>
    <lineage>
        <taxon>Bacteria</taxon>
        <taxon>Pseudomonadati</taxon>
        <taxon>Pseudomonadota</taxon>
        <taxon>Alphaproteobacteria</taxon>
        <taxon>Hyphomicrobiales</taxon>
        <taxon>Methylobacteriaceae</taxon>
        <taxon>Methylobacterium</taxon>
    </lineage>
</organism>
<dbReference type="PANTHER" id="PTHR42695:SF5">
    <property type="entry name" value="GLUTAMINE AMIDOTRANSFERASE YLR126C-RELATED"/>
    <property type="match status" value="1"/>
</dbReference>
<proteinExistence type="predicted"/>
<keyword evidence="3" id="KW-1185">Reference proteome</keyword>
<gene>
    <name evidence="2" type="ORF">SAMN05192568_100138</name>
</gene>
<dbReference type="AlphaFoldDB" id="A0A1I4F374"/>
<reference evidence="3" key="1">
    <citation type="submission" date="2016-10" db="EMBL/GenBank/DDBJ databases">
        <authorList>
            <person name="Varghese N."/>
            <person name="Submissions S."/>
        </authorList>
    </citation>
    <scope>NUCLEOTIDE SEQUENCE [LARGE SCALE GENOMIC DNA]</scope>
    <source>
        <strain evidence="3">BL36</strain>
    </source>
</reference>
<dbReference type="Pfam" id="PF00117">
    <property type="entry name" value="GATase"/>
    <property type="match status" value="1"/>
</dbReference>
<dbReference type="STRING" id="582667.SAMN05192568_100138"/>
<dbReference type="Gene3D" id="3.40.50.880">
    <property type="match status" value="1"/>
</dbReference>
<dbReference type="InterPro" id="IPR017926">
    <property type="entry name" value="GATASE"/>
</dbReference>
<evidence type="ECO:0000313" key="2">
    <source>
        <dbReference type="EMBL" id="SFL11770.1"/>
    </source>
</evidence>
<feature type="domain" description="Glutamine amidotransferase" evidence="1">
    <location>
        <begin position="17"/>
        <end position="130"/>
    </location>
</feature>
<dbReference type="CDD" id="cd01741">
    <property type="entry name" value="GATase1_1"/>
    <property type="match status" value="1"/>
</dbReference>
<sequence length="181" mass="18857">MLGGPVGADQDDLYPFLSGEREALRTRLAAGAPTLGICLDAQLMAAALGARVAPGLGKEIGWAPVALTDRGRAGPLRHLEGVPVLHWHGDAFDLPPGAERLAATPLCPNQAFALGRHGLGFQFHPEADGQGFERWLIGHAVEIAAMPGVSVPALRDDARRLGPGAAEAARRCLGEWLGGLA</sequence>
<dbReference type="PANTHER" id="PTHR42695">
    <property type="entry name" value="GLUTAMINE AMIDOTRANSFERASE YLR126C-RELATED"/>
    <property type="match status" value="1"/>
</dbReference>
<dbReference type="InterPro" id="IPR029062">
    <property type="entry name" value="Class_I_gatase-like"/>
</dbReference>
<evidence type="ECO:0000259" key="1">
    <source>
        <dbReference type="Pfam" id="PF00117"/>
    </source>
</evidence>
<dbReference type="PROSITE" id="PS51273">
    <property type="entry name" value="GATASE_TYPE_1"/>
    <property type="match status" value="1"/>
</dbReference>
<dbReference type="EMBL" id="FOTK01000001">
    <property type="protein sequence ID" value="SFL11770.1"/>
    <property type="molecule type" value="Genomic_DNA"/>
</dbReference>
<accession>A0A1I4F374</accession>
<dbReference type="Proteomes" id="UP000199048">
    <property type="component" value="Unassembled WGS sequence"/>
</dbReference>
<dbReference type="InterPro" id="IPR044992">
    <property type="entry name" value="ChyE-like"/>
</dbReference>
<protein>
    <submittedName>
        <fullName evidence="2">GMP synthase (Glutamine-hydrolysing)</fullName>
    </submittedName>
</protein>
<dbReference type="GO" id="GO:0005829">
    <property type="term" value="C:cytosol"/>
    <property type="evidence" value="ECO:0007669"/>
    <property type="project" value="TreeGrafter"/>
</dbReference>
<name>A0A1I4F374_9HYPH</name>